<comment type="caution">
    <text evidence="10">The sequence shown here is derived from an EMBL/GenBank/DDBJ whole genome shotgun (WGS) entry which is preliminary data.</text>
</comment>
<keyword evidence="8" id="KW-1133">Transmembrane helix</keyword>
<keyword evidence="11" id="KW-1185">Reference proteome</keyword>
<gene>
    <name evidence="10" type="ORF">BSL78_28118</name>
</gene>
<evidence type="ECO:0000256" key="8">
    <source>
        <dbReference type="SAM" id="Phobius"/>
    </source>
</evidence>
<organism evidence="10 11">
    <name type="scientific">Stichopus japonicus</name>
    <name type="common">Sea cucumber</name>
    <dbReference type="NCBI Taxonomy" id="307972"/>
    <lineage>
        <taxon>Eukaryota</taxon>
        <taxon>Metazoa</taxon>
        <taxon>Echinodermata</taxon>
        <taxon>Eleutherozoa</taxon>
        <taxon>Echinozoa</taxon>
        <taxon>Holothuroidea</taxon>
        <taxon>Aspidochirotacea</taxon>
        <taxon>Aspidochirotida</taxon>
        <taxon>Stichopodidae</taxon>
        <taxon>Apostichopus</taxon>
    </lineage>
</organism>
<evidence type="ECO:0000256" key="3">
    <source>
        <dbReference type="ARBA" id="ARBA00023157"/>
    </source>
</evidence>
<evidence type="ECO:0000256" key="6">
    <source>
        <dbReference type="PROSITE-ProRule" id="PRU00076"/>
    </source>
</evidence>
<dbReference type="Proteomes" id="UP000230750">
    <property type="component" value="Unassembled WGS sequence"/>
</dbReference>
<dbReference type="SMART" id="SM00180">
    <property type="entry name" value="EGF_Lam"/>
    <property type="match status" value="2"/>
</dbReference>
<evidence type="ECO:0000256" key="5">
    <source>
        <dbReference type="ARBA" id="ARBA00023292"/>
    </source>
</evidence>
<accession>A0A2G8JH33</accession>
<evidence type="ECO:0000256" key="4">
    <source>
        <dbReference type="ARBA" id="ARBA00023180"/>
    </source>
</evidence>
<keyword evidence="6" id="KW-0245">EGF-like domain</keyword>
<dbReference type="SMART" id="SM00423">
    <property type="entry name" value="PSI"/>
    <property type="match status" value="2"/>
</dbReference>
<keyword evidence="8" id="KW-0472">Membrane</keyword>
<evidence type="ECO:0000313" key="10">
    <source>
        <dbReference type="EMBL" id="PIK35052.1"/>
    </source>
</evidence>
<dbReference type="AlphaFoldDB" id="A0A2G8JH33"/>
<dbReference type="Pfam" id="PF24973">
    <property type="entry name" value="EGF_LMN_ATRN"/>
    <property type="match status" value="1"/>
</dbReference>
<dbReference type="InterPro" id="IPR000152">
    <property type="entry name" value="EGF-type_Asp/Asn_hydroxyl_site"/>
</dbReference>
<dbReference type="PROSITE" id="PS01186">
    <property type="entry name" value="EGF_2"/>
    <property type="match status" value="1"/>
</dbReference>
<dbReference type="FunFam" id="2.10.25.10:FF:000188">
    <property type="entry name" value="Laminin subunit gamma 2"/>
    <property type="match status" value="1"/>
</dbReference>
<name>A0A2G8JH33_STIJA</name>
<keyword evidence="8" id="KW-0812">Transmembrane</keyword>
<dbReference type="InterPro" id="IPR002049">
    <property type="entry name" value="LE_dom"/>
</dbReference>
<feature type="compositionally biased region" description="Basic residues" evidence="7">
    <location>
        <begin position="678"/>
        <end position="691"/>
    </location>
</feature>
<dbReference type="CDD" id="cd00055">
    <property type="entry name" value="EGF_Lam"/>
    <property type="match status" value="1"/>
</dbReference>
<dbReference type="SUPFAM" id="SSF57196">
    <property type="entry name" value="EGF/Laminin"/>
    <property type="match status" value="3"/>
</dbReference>
<dbReference type="PROSITE" id="PS50026">
    <property type="entry name" value="EGF_3"/>
    <property type="match status" value="1"/>
</dbReference>
<dbReference type="STRING" id="307972.A0A2G8JH33"/>
<keyword evidence="4" id="KW-0325">Glycoprotein</keyword>
<dbReference type="InterPro" id="IPR056863">
    <property type="entry name" value="LMN_ATRN_NET-like_EGF"/>
</dbReference>
<evidence type="ECO:0000256" key="1">
    <source>
        <dbReference type="ARBA" id="ARBA00022729"/>
    </source>
</evidence>
<feature type="domain" description="EGF-like" evidence="9">
    <location>
        <begin position="162"/>
        <end position="203"/>
    </location>
</feature>
<keyword evidence="5" id="KW-0424">Laminin EGF-like domain</keyword>
<dbReference type="SMART" id="SM00181">
    <property type="entry name" value="EGF"/>
    <property type="match status" value="4"/>
</dbReference>
<dbReference type="InterPro" id="IPR016201">
    <property type="entry name" value="PSI"/>
</dbReference>
<dbReference type="GO" id="GO:0005604">
    <property type="term" value="C:basement membrane"/>
    <property type="evidence" value="ECO:0007669"/>
    <property type="project" value="UniProtKB-ARBA"/>
</dbReference>
<dbReference type="PROSITE" id="PS00010">
    <property type="entry name" value="ASX_HYDROXYL"/>
    <property type="match status" value="1"/>
</dbReference>
<dbReference type="InterPro" id="IPR000742">
    <property type="entry name" value="EGF"/>
</dbReference>
<sequence length="747" mass="82682">MYSLRDVSPEHIEIETSPPNPCPQPCHTHLTCTECLDSDGADGGRSSCVWSSPLQQCMSPNYLYLHCTTGLCGLILYGDSDLCPVPCSAITHCDSCLRQVNCGWCSVGFNATKGVCLPGNISSPVNAVCRNNDVSGSTDIPAELTDLAMTAEAVWHYLTCPPENECHNGDYTCSENEQCQDTPESYICICMDGYNRNSDGVCSPVCSSTCEYGICVAPDTCQCDFGYVGDTCSDKCNCNNHSACPGPDSLDVCTECLHNTMGANCEYCKTFHVGNASNGEDCTPCRDICNSNSDFCISYSNDENWQSQHGPLSAVDVKCLNCTNNSQGDRCESCQEGFFWKDETSCEPCECNGHSDSCDAATGMGCTCNNHTRSPPCPSDSYAEPCYRHQCSVCTDQEVFKGNPTKGHQCYRLVEVAPRCFGINNEQSECTGGSELPPGRSTLFVIKPSFMDLDIRVTIDVTVGSLDVYISHEPDMFVIVSDGAGRHRVMIDGNKNVDRTDLIPLEESSRMRREAMATLESGPVPYINKVTSHTAAGLNSFVTIDDVQFVTVIRNAENRLIVTIPHRIHDLKIKWFYFLLLATDGTTPERTDTPGALIYRQDIPEIDLFIFFSAFLSSFFKLLAILIAVWKLKVSWEARQAARARSLEMEHRRSRPFGHVVVFMEEVADPLPVQPVHPSRRTKRKSPRSRRSTPSGRSRHGPITPRLRLLPKPFMKSCLSHLVPSLLNPPMMVWQPWVPCDIAPRWK</sequence>
<comment type="caution">
    <text evidence="6">Lacks conserved residue(s) required for the propagation of feature annotation.</text>
</comment>
<protein>
    <submittedName>
        <fullName evidence="10">Putative multiple epidermal growth factor-like domains protein 8</fullName>
    </submittedName>
</protein>
<evidence type="ECO:0000259" key="9">
    <source>
        <dbReference type="PROSITE" id="PS50026"/>
    </source>
</evidence>
<dbReference type="Gene3D" id="2.10.25.10">
    <property type="entry name" value="Laminin"/>
    <property type="match status" value="3"/>
</dbReference>
<proteinExistence type="predicted"/>
<evidence type="ECO:0000313" key="11">
    <source>
        <dbReference type="Proteomes" id="UP000230750"/>
    </source>
</evidence>
<dbReference type="EMBL" id="MRZV01002000">
    <property type="protein sequence ID" value="PIK35052.1"/>
    <property type="molecule type" value="Genomic_DNA"/>
</dbReference>
<feature type="transmembrane region" description="Helical" evidence="8">
    <location>
        <begin position="608"/>
        <end position="630"/>
    </location>
</feature>
<feature type="region of interest" description="Disordered" evidence="7">
    <location>
        <begin position="672"/>
        <end position="707"/>
    </location>
</feature>
<dbReference type="OrthoDB" id="263283at2759"/>
<reference evidence="10 11" key="1">
    <citation type="journal article" date="2017" name="PLoS Biol.">
        <title>The sea cucumber genome provides insights into morphological evolution and visceral regeneration.</title>
        <authorList>
            <person name="Zhang X."/>
            <person name="Sun L."/>
            <person name="Yuan J."/>
            <person name="Sun Y."/>
            <person name="Gao Y."/>
            <person name="Zhang L."/>
            <person name="Li S."/>
            <person name="Dai H."/>
            <person name="Hamel J.F."/>
            <person name="Liu C."/>
            <person name="Yu Y."/>
            <person name="Liu S."/>
            <person name="Lin W."/>
            <person name="Guo K."/>
            <person name="Jin S."/>
            <person name="Xu P."/>
            <person name="Storey K.B."/>
            <person name="Huan P."/>
            <person name="Zhang T."/>
            <person name="Zhou Y."/>
            <person name="Zhang J."/>
            <person name="Lin C."/>
            <person name="Li X."/>
            <person name="Xing L."/>
            <person name="Huo D."/>
            <person name="Sun M."/>
            <person name="Wang L."/>
            <person name="Mercier A."/>
            <person name="Li F."/>
            <person name="Yang H."/>
            <person name="Xiang J."/>
        </authorList>
    </citation>
    <scope>NUCLEOTIDE SEQUENCE [LARGE SCALE GENOMIC DNA]</scope>
    <source>
        <strain evidence="10">Shaxun</strain>
        <tissue evidence="10">Muscle</tissue>
    </source>
</reference>
<evidence type="ECO:0000256" key="7">
    <source>
        <dbReference type="SAM" id="MobiDB-lite"/>
    </source>
</evidence>
<keyword evidence="3" id="KW-1015">Disulfide bond</keyword>
<evidence type="ECO:0000256" key="2">
    <source>
        <dbReference type="ARBA" id="ARBA00022737"/>
    </source>
</evidence>
<keyword evidence="1" id="KW-0732">Signal</keyword>
<dbReference type="PROSITE" id="PS01248">
    <property type="entry name" value="EGF_LAM_1"/>
    <property type="match status" value="1"/>
</dbReference>
<keyword evidence="2" id="KW-0677">Repeat</keyword>